<proteinExistence type="inferred from homology"/>
<keyword evidence="6" id="KW-1185">Reference proteome</keyword>
<evidence type="ECO:0000313" key="6">
    <source>
        <dbReference type="Proteomes" id="UP000604825"/>
    </source>
</evidence>
<dbReference type="EMBL" id="CAJGYO010000006">
    <property type="protein sequence ID" value="CAD6235284.1"/>
    <property type="molecule type" value="Genomic_DNA"/>
</dbReference>
<dbReference type="PANTHER" id="PTHR12542:SF94">
    <property type="entry name" value="EXOCYST SUBUNIT EXO70 FAMILY PROTEIN"/>
    <property type="match status" value="1"/>
</dbReference>
<dbReference type="Pfam" id="PF03081">
    <property type="entry name" value="Exo70_C"/>
    <property type="match status" value="2"/>
</dbReference>
<evidence type="ECO:0000256" key="2">
    <source>
        <dbReference type="ARBA" id="ARBA00022448"/>
    </source>
</evidence>
<dbReference type="GO" id="GO:0006887">
    <property type="term" value="P:exocytosis"/>
    <property type="evidence" value="ECO:0007669"/>
    <property type="project" value="UniProtKB-KW"/>
</dbReference>
<feature type="domain" description="Exocyst complex subunit Exo70 C-terminal" evidence="4">
    <location>
        <begin position="383"/>
        <end position="503"/>
    </location>
</feature>
<sequence length="523" mass="58008">MGLLLCLQLPTAMFGPMAFLATMLANVVWIGSTCARAGLHAGSYSDQPHIALLSKSIPMPTMLLKTRSFRCLLFCSQQDGSVFAFETKGTPSSICSRRFSLSCSSGSSPSPFLWDSCSTPSSVFWHSRSTPGSLDPSQLDDPSLENAGSIFDDSRLIAILGHESIDALRELAHCPNLTECSQGWHQAFQSKNSEISSGCQLIGGIDLVFGANSENFGEEYWKTMNGWPAAFELIVRVLNTTQQQLSHNSSECNGLTLDRLSIAAKKLINRLLDVASDVAGARKPPEKLFSILYMRKAIIDSDASLRRVLPADFVSKVDRVITVLNDSARGILGDFKVLIQNYSSQKVEQDGSTLLITRYVMKYIRLLIKHAGSLDPILGCGQNSDLFEGEVEHSDIQLILGAEWLKQRRDEFDMYMRDYMSSTWEKATYHLTVAASPPHKRLRPGLLGIFHTNAKPRFDSCFKETCDSQMHWKVPCPVLRSRLRESISEHVVEAYQVYLETLNQPSIGSAGDLKSRVSELFEG</sequence>
<dbReference type="Gene3D" id="1.20.1280.170">
    <property type="entry name" value="Exocyst complex component Exo70"/>
    <property type="match status" value="2"/>
</dbReference>
<dbReference type="PANTHER" id="PTHR12542">
    <property type="entry name" value="EXOCYST COMPLEX PROTEIN EXO70"/>
    <property type="match status" value="1"/>
</dbReference>
<name>A0A811P0P1_9POAL</name>
<feature type="domain" description="Exocyst complex subunit Exo70 C-terminal" evidence="4">
    <location>
        <begin position="236"/>
        <end position="382"/>
    </location>
</feature>
<keyword evidence="3" id="KW-0653">Protein transport</keyword>
<comment type="function">
    <text evidence="3">Component of the exocyst complex.</text>
</comment>
<dbReference type="OrthoDB" id="652260at2759"/>
<reference evidence="5" key="1">
    <citation type="submission" date="2020-10" db="EMBL/GenBank/DDBJ databases">
        <authorList>
            <person name="Han B."/>
            <person name="Lu T."/>
            <person name="Zhao Q."/>
            <person name="Huang X."/>
            <person name="Zhao Y."/>
        </authorList>
    </citation>
    <scope>NUCLEOTIDE SEQUENCE</scope>
</reference>
<comment type="similarity">
    <text evidence="1 3">Belongs to the EXO70 family.</text>
</comment>
<dbReference type="GO" id="GO:0015031">
    <property type="term" value="P:protein transport"/>
    <property type="evidence" value="ECO:0007669"/>
    <property type="project" value="UniProtKB-KW"/>
</dbReference>
<evidence type="ECO:0000259" key="4">
    <source>
        <dbReference type="Pfam" id="PF03081"/>
    </source>
</evidence>
<dbReference type="AlphaFoldDB" id="A0A811P0P1"/>
<gene>
    <name evidence="5" type="ORF">NCGR_LOCUS23544</name>
</gene>
<protein>
    <recommendedName>
        <fullName evidence="3">Exocyst subunit Exo70 family protein</fullName>
    </recommendedName>
</protein>
<dbReference type="SUPFAM" id="SSF74788">
    <property type="entry name" value="Cullin repeat-like"/>
    <property type="match status" value="1"/>
</dbReference>
<dbReference type="InterPro" id="IPR004140">
    <property type="entry name" value="Exo70"/>
</dbReference>
<dbReference type="InterPro" id="IPR046364">
    <property type="entry name" value="Exo70_C"/>
</dbReference>
<evidence type="ECO:0000313" key="5">
    <source>
        <dbReference type="EMBL" id="CAD6235284.1"/>
    </source>
</evidence>
<dbReference type="GO" id="GO:0000145">
    <property type="term" value="C:exocyst"/>
    <property type="evidence" value="ECO:0007669"/>
    <property type="project" value="InterPro"/>
</dbReference>
<organism evidence="5 6">
    <name type="scientific">Miscanthus lutarioriparius</name>
    <dbReference type="NCBI Taxonomy" id="422564"/>
    <lineage>
        <taxon>Eukaryota</taxon>
        <taxon>Viridiplantae</taxon>
        <taxon>Streptophyta</taxon>
        <taxon>Embryophyta</taxon>
        <taxon>Tracheophyta</taxon>
        <taxon>Spermatophyta</taxon>
        <taxon>Magnoliopsida</taxon>
        <taxon>Liliopsida</taxon>
        <taxon>Poales</taxon>
        <taxon>Poaceae</taxon>
        <taxon>PACMAD clade</taxon>
        <taxon>Panicoideae</taxon>
        <taxon>Andropogonodae</taxon>
        <taxon>Andropogoneae</taxon>
        <taxon>Saccharinae</taxon>
        <taxon>Miscanthus</taxon>
    </lineage>
</organism>
<dbReference type="InterPro" id="IPR016159">
    <property type="entry name" value="Cullin_repeat-like_dom_sf"/>
</dbReference>
<evidence type="ECO:0000256" key="1">
    <source>
        <dbReference type="ARBA" id="ARBA00006756"/>
    </source>
</evidence>
<dbReference type="Proteomes" id="UP000604825">
    <property type="component" value="Unassembled WGS sequence"/>
</dbReference>
<accession>A0A811P0P1</accession>
<comment type="caution">
    <text evidence="5">The sequence shown here is derived from an EMBL/GenBank/DDBJ whole genome shotgun (WGS) entry which is preliminary data.</text>
</comment>
<evidence type="ECO:0000256" key="3">
    <source>
        <dbReference type="RuleBase" id="RU365026"/>
    </source>
</evidence>
<dbReference type="GO" id="GO:0005546">
    <property type="term" value="F:phosphatidylinositol-4,5-bisphosphate binding"/>
    <property type="evidence" value="ECO:0007669"/>
    <property type="project" value="InterPro"/>
</dbReference>
<keyword evidence="2 3" id="KW-0813">Transport</keyword>
<keyword evidence="3" id="KW-0268">Exocytosis</keyword>